<feature type="active site" description="Nucleophile" evidence="10">
    <location>
        <position position="97"/>
    </location>
</feature>
<evidence type="ECO:0000256" key="2">
    <source>
        <dbReference type="ARBA" id="ARBA00022555"/>
    </source>
</evidence>
<evidence type="ECO:0000256" key="4">
    <source>
        <dbReference type="ARBA" id="ARBA00022694"/>
    </source>
</evidence>
<dbReference type="FunFam" id="2.40.30.10:FF:000023">
    <property type="entry name" value="tRNA-specific 2-thiouridylase MnmA"/>
    <property type="match status" value="1"/>
</dbReference>
<dbReference type="Proteomes" id="UP000179242">
    <property type="component" value="Unassembled WGS sequence"/>
</dbReference>
<keyword evidence="6 10" id="KW-0067">ATP-binding</keyword>
<gene>
    <name evidence="10" type="primary">mnmA</name>
    <name evidence="13" type="ORF">A2438_07125</name>
</gene>
<evidence type="ECO:0000256" key="7">
    <source>
        <dbReference type="ARBA" id="ARBA00022884"/>
    </source>
</evidence>
<dbReference type="Gene3D" id="2.30.30.280">
    <property type="entry name" value="Adenine nucleotide alpha hydrolases-like domains"/>
    <property type="match status" value="1"/>
</dbReference>
<feature type="domain" description="tRNA-specific 2-thiouridylase MnmA-like C-terminal" evidence="11">
    <location>
        <begin position="269"/>
        <end position="342"/>
    </location>
</feature>
<comment type="subcellular location">
    <subcellularLocation>
        <location evidence="10">Cytoplasm</location>
    </subcellularLocation>
</comment>
<feature type="domain" description="tRNA-specific 2-thiouridylase MnmA-like central" evidence="12">
    <location>
        <begin position="198"/>
        <end position="260"/>
    </location>
</feature>
<evidence type="ECO:0000256" key="3">
    <source>
        <dbReference type="ARBA" id="ARBA00022679"/>
    </source>
</evidence>
<evidence type="ECO:0000313" key="13">
    <source>
        <dbReference type="EMBL" id="OGC39280.1"/>
    </source>
</evidence>
<proteinExistence type="inferred from homology"/>
<dbReference type="GO" id="GO:0103016">
    <property type="term" value="F:tRNA-uridine 2-sulfurtransferase activity"/>
    <property type="evidence" value="ECO:0007669"/>
    <property type="project" value="UniProtKB-EC"/>
</dbReference>
<evidence type="ECO:0000259" key="12">
    <source>
        <dbReference type="Pfam" id="PF20259"/>
    </source>
</evidence>
<accession>A0A1F4U367</accession>
<keyword evidence="7 10" id="KW-0694">RNA-binding</keyword>
<protein>
    <recommendedName>
        <fullName evidence="10">tRNA-specific 2-thiouridylase MnmA</fullName>
        <ecNumber evidence="10">2.8.1.13</ecNumber>
    </recommendedName>
</protein>
<dbReference type="GO" id="GO:0005737">
    <property type="term" value="C:cytoplasm"/>
    <property type="evidence" value="ECO:0007669"/>
    <property type="project" value="UniProtKB-SubCell"/>
</dbReference>
<dbReference type="Pfam" id="PF03054">
    <property type="entry name" value="tRNA_Me_trans"/>
    <property type="match status" value="1"/>
</dbReference>
<dbReference type="AlphaFoldDB" id="A0A1F4U367"/>
<dbReference type="Pfam" id="PF20258">
    <property type="entry name" value="tRNA_Me_trans_C"/>
    <property type="match status" value="1"/>
</dbReference>
<dbReference type="GO" id="GO:0000049">
    <property type="term" value="F:tRNA binding"/>
    <property type="evidence" value="ECO:0007669"/>
    <property type="project" value="UniProtKB-KW"/>
</dbReference>
<evidence type="ECO:0000313" key="14">
    <source>
        <dbReference type="Proteomes" id="UP000179242"/>
    </source>
</evidence>
<evidence type="ECO:0000256" key="9">
    <source>
        <dbReference type="ARBA" id="ARBA00051542"/>
    </source>
</evidence>
<dbReference type="InterPro" id="IPR046884">
    <property type="entry name" value="MnmA-like_central"/>
</dbReference>
<dbReference type="InterPro" id="IPR014729">
    <property type="entry name" value="Rossmann-like_a/b/a_fold"/>
</dbReference>
<comment type="caution">
    <text evidence="10">Lacks conserved residue(s) required for the propagation of feature annotation.</text>
</comment>
<dbReference type="InterPro" id="IPR004506">
    <property type="entry name" value="MnmA-like"/>
</dbReference>
<comment type="function">
    <text evidence="10">Catalyzes the 2-thiolation of uridine at the wobble position (U34) of tRNA, leading to the formation of s(2)U34.</text>
</comment>
<dbReference type="InterPro" id="IPR046885">
    <property type="entry name" value="MnmA-like_C"/>
</dbReference>
<dbReference type="NCBIfam" id="TIGR00420">
    <property type="entry name" value="trmU"/>
    <property type="match status" value="1"/>
</dbReference>
<evidence type="ECO:0000256" key="8">
    <source>
        <dbReference type="ARBA" id="ARBA00023157"/>
    </source>
</evidence>
<reference evidence="13 14" key="1">
    <citation type="journal article" date="2016" name="Nat. Commun.">
        <title>Thousands of microbial genomes shed light on interconnected biogeochemical processes in an aquifer system.</title>
        <authorList>
            <person name="Anantharaman K."/>
            <person name="Brown C.T."/>
            <person name="Hug L.A."/>
            <person name="Sharon I."/>
            <person name="Castelle C.J."/>
            <person name="Probst A.J."/>
            <person name="Thomas B.C."/>
            <person name="Singh A."/>
            <person name="Wilkins M.J."/>
            <person name="Karaoz U."/>
            <person name="Brodie E.L."/>
            <person name="Williams K.H."/>
            <person name="Hubbard S.S."/>
            <person name="Banfield J.F."/>
        </authorList>
    </citation>
    <scope>NUCLEOTIDE SEQUENCE [LARGE SCALE GENOMIC DNA]</scope>
</reference>
<dbReference type="GO" id="GO:0005524">
    <property type="term" value="F:ATP binding"/>
    <property type="evidence" value="ECO:0007669"/>
    <property type="project" value="UniProtKB-KW"/>
</dbReference>
<dbReference type="HAMAP" id="MF_00144">
    <property type="entry name" value="tRNA_thiouridyl_MnmA"/>
    <property type="match status" value="1"/>
</dbReference>
<dbReference type="Pfam" id="PF20259">
    <property type="entry name" value="tRNA_Me_trans_M"/>
    <property type="match status" value="1"/>
</dbReference>
<keyword evidence="3 10" id="KW-0808">Transferase</keyword>
<feature type="binding site" evidence="10">
    <location>
        <begin position="6"/>
        <end position="13"/>
    </location>
    <ligand>
        <name>ATP</name>
        <dbReference type="ChEBI" id="CHEBI:30616"/>
    </ligand>
</feature>
<keyword evidence="5 10" id="KW-0547">Nucleotide-binding</keyword>
<feature type="region of interest" description="Interaction with tRNA" evidence="10">
    <location>
        <begin position="294"/>
        <end position="295"/>
    </location>
</feature>
<feature type="site" description="Interaction with tRNA" evidence="10">
    <location>
        <position position="122"/>
    </location>
</feature>
<dbReference type="PANTHER" id="PTHR11933:SF5">
    <property type="entry name" value="MITOCHONDRIAL TRNA-SPECIFIC 2-THIOURIDYLASE 1"/>
    <property type="match status" value="1"/>
</dbReference>
<evidence type="ECO:0000256" key="6">
    <source>
        <dbReference type="ARBA" id="ARBA00022840"/>
    </source>
</evidence>
<feature type="site" description="Interaction with tRNA" evidence="10">
    <location>
        <position position="326"/>
    </location>
</feature>
<evidence type="ECO:0000259" key="11">
    <source>
        <dbReference type="Pfam" id="PF20258"/>
    </source>
</evidence>
<dbReference type="CDD" id="cd01998">
    <property type="entry name" value="MnmA_TRMU-like"/>
    <property type="match status" value="1"/>
</dbReference>
<evidence type="ECO:0000256" key="1">
    <source>
        <dbReference type="ARBA" id="ARBA00022490"/>
    </source>
</evidence>
<keyword evidence="1 10" id="KW-0963">Cytoplasm</keyword>
<feature type="region of interest" description="Interaction with tRNA" evidence="10">
    <location>
        <begin position="139"/>
        <end position="141"/>
    </location>
</feature>
<dbReference type="Gene3D" id="3.40.50.620">
    <property type="entry name" value="HUPs"/>
    <property type="match status" value="1"/>
</dbReference>
<dbReference type="SUPFAM" id="SSF52402">
    <property type="entry name" value="Adenine nucleotide alpha hydrolases-like"/>
    <property type="match status" value="1"/>
</dbReference>
<evidence type="ECO:0000256" key="10">
    <source>
        <dbReference type="HAMAP-Rule" id="MF_00144"/>
    </source>
</evidence>
<dbReference type="EC" id="2.8.1.13" evidence="10"/>
<dbReference type="FunFam" id="3.40.50.620:FF:000115">
    <property type="entry name" value="tRNA-specific 2-thiouridylase MnmA"/>
    <property type="match status" value="1"/>
</dbReference>
<sequence length="343" mass="38352">MKVLCAMSGGVDSSVSAALLKEQGYDVLGITMQIWPGKKDFGGCCGLKEIEDAKEVCRVLGIPHYTVNYREEFKKYVIQNFIEEYKNGRTPNPCIRCNEFLKFKLLLKKAEELGCTKIATGHYAQIKDGRLFKGVDQRKDQSYVLYMMNRESLRKTLFPMGEYTKEEGRKLAKKFKLPVAEKKESQEICFIDDDNYGRFLKENIPEAINPGDIIDQSGIVVGKHKGIIFYTIGQKKGIGAYGARKFVTKIDVLKNTITIGNDNDLMGNTLTADHVTFTSGQAPEGEIEVAAKIRYNSKESPAILSANDNIVRLNFKENQRAITPGQSVVFYKGDEVIGGGIIN</sequence>
<dbReference type="PANTHER" id="PTHR11933">
    <property type="entry name" value="TRNA 5-METHYLAMINOMETHYL-2-THIOURIDYLATE -METHYLTRANSFERASE"/>
    <property type="match status" value="1"/>
</dbReference>
<dbReference type="Gene3D" id="2.40.30.10">
    <property type="entry name" value="Translation factors"/>
    <property type="match status" value="1"/>
</dbReference>
<dbReference type="GO" id="GO:0002143">
    <property type="term" value="P:tRNA wobble position uridine thiolation"/>
    <property type="evidence" value="ECO:0007669"/>
    <property type="project" value="TreeGrafter"/>
</dbReference>
<keyword evidence="2 10" id="KW-0820">tRNA-binding</keyword>
<organism evidence="13 14">
    <name type="scientific">candidate division WOR-1 bacterium RIFOXYC2_FULL_46_14</name>
    <dbReference type="NCBI Taxonomy" id="1802587"/>
    <lineage>
        <taxon>Bacteria</taxon>
        <taxon>Bacillati</taxon>
        <taxon>Saganbacteria</taxon>
    </lineage>
</organism>
<comment type="catalytic activity">
    <reaction evidence="9 10">
        <text>S-sulfanyl-L-cysteinyl-[protein] + uridine(34) in tRNA + AH2 + ATP = 2-thiouridine(34) in tRNA + L-cysteinyl-[protein] + A + AMP + diphosphate + H(+)</text>
        <dbReference type="Rhea" id="RHEA:47032"/>
        <dbReference type="Rhea" id="RHEA-COMP:10131"/>
        <dbReference type="Rhea" id="RHEA-COMP:11726"/>
        <dbReference type="Rhea" id="RHEA-COMP:11727"/>
        <dbReference type="Rhea" id="RHEA-COMP:11728"/>
        <dbReference type="ChEBI" id="CHEBI:13193"/>
        <dbReference type="ChEBI" id="CHEBI:15378"/>
        <dbReference type="ChEBI" id="CHEBI:17499"/>
        <dbReference type="ChEBI" id="CHEBI:29950"/>
        <dbReference type="ChEBI" id="CHEBI:30616"/>
        <dbReference type="ChEBI" id="CHEBI:33019"/>
        <dbReference type="ChEBI" id="CHEBI:61963"/>
        <dbReference type="ChEBI" id="CHEBI:65315"/>
        <dbReference type="ChEBI" id="CHEBI:87170"/>
        <dbReference type="ChEBI" id="CHEBI:456215"/>
        <dbReference type="EC" id="2.8.1.13"/>
    </reaction>
</comment>
<feature type="binding site" evidence="10">
    <location>
        <position position="121"/>
    </location>
    <ligand>
        <name>ATP</name>
        <dbReference type="ChEBI" id="CHEBI:30616"/>
    </ligand>
</feature>
<dbReference type="NCBIfam" id="NF001138">
    <property type="entry name" value="PRK00143.1"/>
    <property type="match status" value="1"/>
</dbReference>
<comment type="caution">
    <text evidence="13">The sequence shown here is derived from an EMBL/GenBank/DDBJ whole genome shotgun (WGS) entry which is preliminary data.</text>
</comment>
<keyword evidence="8" id="KW-1015">Disulfide bond</keyword>
<name>A0A1F4U367_UNCSA</name>
<dbReference type="EMBL" id="MEUJ01000011">
    <property type="protein sequence ID" value="OGC39280.1"/>
    <property type="molecule type" value="Genomic_DNA"/>
</dbReference>
<evidence type="ECO:0000256" key="5">
    <source>
        <dbReference type="ARBA" id="ARBA00022741"/>
    </source>
</evidence>
<keyword evidence="4 10" id="KW-0819">tRNA processing</keyword>
<dbReference type="InterPro" id="IPR023382">
    <property type="entry name" value="MnmA-like_central_sf"/>
</dbReference>
<feature type="binding site" evidence="10">
    <location>
        <position position="32"/>
    </location>
    <ligand>
        <name>ATP</name>
        <dbReference type="ChEBI" id="CHEBI:30616"/>
    </ligand>
</feature>
<comment type="similarity">
    <text evidence="10">Belongs to the MnmA/TRMU family.</text>
</comment>
<feature type="active site" description="Cysteine persulfide intermediate" evidence="10">
    <location>
        <position position="189"/>
    </location>
</feature>